<reference evidence="1 2" key="1">
    <citation type="submission" date="2020-06" db="EMBL/GenBank/DDBJ databases">
        <title>Genome sequence of Rhizobium sp strain ADMK78.</title>
        <authorList>
            <person name="Rahi P."/>
        </authorList>
    </citation>
    <scope>NUCLEOTIDE SEQUENCE [LARGE SCALE GENOMIC DNA]</scope>
    <source>
        <strain evidence="1 2">ADMK78</strain>
    </source>
</reference>
<gene>
    <name evidence="1" type="ORF">FE840_016685</name>
</gene>
<dbReference type="EMBL" id="CP058350">
    <property type="protein sequence ID" value="QLF71055.1"/>
    <property type="molecule type" value="Genomic_DNA"/>
</dbReference>
<evidence type="ECO:0000313" key="1">
    <source>
        <dbReference type="EMBL" id="QLF71055.1"/>
    </source>
</evidence>
<organism evidence="1 2">
    <name type="scientific">Peteryoungia desertarenae</name>
    <dbReference type="NCBI Taxonomy" id="1813451"/>
    <lineage>
        <taxon>Bacteria</taxon>
        <taxon>Pseudomonadati</taxon>
        <taxon>Pseudomonadota</taxon>
        <taxon>Alphaproteobacteria</taxon>
        <taxon>Hyphomicrobiales</taxon>
        <taxon>Rhizobiaceae</taxon>
        <taxon>Peteryoungia</taxon>
    </lineage>
</organism>
<protein>
    <submittedName>
        <fullName evidence="1">Uncharacterized protein</fullName>
    </submittedName>
</protein>
<proteinExistence type="predicted"/>
<evidence type="ECO:0000313" key="2">
    <source>
        <dbReference type="Proteomes" id="UP000308530"/>
    </source>
</evidence>
<keyword evidence="2" id="KW-1185">Reference proteome</keyword>
<name>A0ABX6QS82_9HYPH</name>
<accession>A0ABX6QS82</accession>
<dbReference type="RefSeq" id="WP_138287748.1">
    <property type="nucleotide sequence ID" value="NZ_CP058350.1"/>
</dbReference>
<sequence>MNAATRTPAVSRYFNSIRAALAGLEVHWGNAAGRLSDDGPPSSLLIPYVDRLRNSFACWENRIGFVDQFRISRAESGFPVFQNVLELENDGAGAAKRLAAIPAADELRAEMVDFILRQREFPAALQTQMAERLYLEQIGKGEVFSPLVLPETVEVSVNPRSRRPSCLVTWGAFDGTSTLPMVYLATIEDSSENVVSLLVSKDGQLNDQIDIPLPVGGLLNPALARSFDDFVGKNSAFSLTPATIATNMDRDFPSLHPKSVRRVVIGPFYSAGVTENHGRVTEILSRVRKVENAWVMTWTVQEVFSKREIPESKGFFSSTPATQEFHIETNDLEAARMGVSFYQKHALVPHDAYQALYASGDVKAIFGDFKVHVISGNQVVSGV</sequence>
<dbReference type="Proteomes" id="UP000308530">
    <property type="component" value="Chromosome"/>
</dbReference>